<dbReference type="AlphaFoldDB" id="A0A399IQR0"/>
<evidence type="ECO:0000313" key="2">
    <source>
        <dbReference type="Proteomes" id="UP000265930"/>
    </source>
</evidence>
<comment type="caution">
    <text evidence="1">The sequence shown here is derived from an EMBL/GenBank/DDBJ whole genome shotgun (WGS) entry which is preliminary data.</text>
</comment>
<protein>
    <submittedName>
        <fullName evidence="1">Uncharacterized protein</fullName>
    </submittedName>
</protein>
<reference evidence="1 2" key="1">
    <citation type="submission" date="2018-08" db="EMBL/GenBank/DDBJ databases">
        <title>Genome of Clostridium chromiireducens C1, DSM12136.</title>
        <authorList>
            <person name="Xing M."/>
            <person name="Wei Y."/>
            <person name="Ang E.L."/>
            <person name="Zhao H."/>
            <person name="Zhang Y."/>
        </authorList>
    </citation>
    <scope>NUCLEOTIDE SEQUENCE [LARGE SCALE GENOMIC DNA]</scope>
    <source>
        <strain evidence="1 2">C1</strain>
    </source>
</reference>
<gene>
    <name evidence="1" type="ORF">D2A34_09125</name>
</gene>
<organism evidence="1 2">
    <name type="scientific">Clostridium chromiireducens</name>
    <dbReference type="NCBI Taxonomy" id="225345"/>
    <lineage>
        <taxon>Bacteria</taxon>
        <taxon>Bacillati</taxon>
        <taxon>Bacillota</taxon>
        <taxon>Clostridia</taxon>
        <taxon>Eubacteriales</taxon>
        <taxon>Clostridiaceae</taxon>
        <taxon>Clostridium</taxon>
    </lineage>
</organism>
<sequence length="63" mass="6773">MAKKKTSKVQKNDFAPEKDLDICGCTSEPIEVGDCISSFSFDDDSSEKVSISSDKNNAIAISP</sequence>
<dbReference type="RefSeq" id="WP_119366402.1">
    <property type="nucleotide sequence ID" value="NZ_QXDJ01000002.1"/>
</dbReference>
<dbReference type="EMBL" id="QXDJ01000002">
    <property type="protein sequence ID" value="RII35355.1"/>
    <property type="molecule type" value="Genomic_DNA"/>
</dbReference>
<name>A0A399IQR0_9CLOT</name>
<proteinExistence type="predicted"/>
<evidence type="ECO:0000313" key="1">
    <source>
        <dbReference type="EMBL" id="RII35355.1"/>
    </source>
</evidence>
<dbReference type="Proteomes" id="UP000265930">
    <property type="component" value="Unassembled WGS sequence"/>
</dbReference>
<accession>A0A399IQR0</accession>